<dbReference type="CAZy" id="GH28">
    <property type="family name" value="Glycoside Hydrolase Family 28"/>
</dbReference>
<feature type="active site" evidence="10">
    <location>
        <position position="227"/>
    </location>
</feature>
<dbReference type="GO" id="GO:0005576">
    <property type="term" value="C:extracellular region"/>
    <property type="evidence" value="ECO:0007669"/>
    <property type="project" value="TreeGrafter"/>
</dbReference>
<dbReference type="GO" id="GO:0004650">
    <property type="term" value="F:polygalacturonase activity"/>
    <property type="evidence" value="ECO:0007669"/>
    <property type="project" value="UniProtKB-EC"/>
</dbReference>
<evidence type="ECO:0000256" key="12">
    <source>
        <dbReference type="SAM" id="SignalP"/>
    </source>
</evidence>
<feature type="signal peptide" evidence="12">
    <location>
        <begin position="1"/>
        <end position="17"/>
    </location>
</feature>
<keyword evidence="8" id="KW-0961">Cell wall biogenesis/degradation</keyword>
<dbReference type="InterPro" id="IPR012334">
    <property type="entry name" value="Pectin_lyas_fold"/>
</dbReference>
<name>Q874F0_GEOCN</name>
<feature type="chain" id="PRO_5004302804" description="endo-polygalacturonase" evidence="12">
    <location>
        <begin position="18"/>
        <end position="368"/>
    </location>
</feature>
<organism evidence="13">
    <name type="scientific">Geotrichum candidum</name>
    <name type="common">Oospora lactis</name>
    <name type="synonym">Dipodascus geotrichum</name>
    <dbReference type="NCBI Taxonomy" id="1173061"/>
    <lineage>
        <taxon>Eukaryota</taxon>
        <taxon>Fungi</taxon>
        <taxon>Dikarya</taxon>
        <taxon>Ascomycota</taxon>
        <taxon>Saccharomycotina</taxon>
        <taxon>Dipodascomycetes</taxon>
        <taxon>Dipodascales</taxon>
        <taxon>Dipodascaceae</taxon>
        <taxon>Geotrichum</taxon>
    </lineage>
</organism>
<evidence type="ECO:0000256" key="1">
    <source>
        <dbReference type="ARBA" id="ARBA00008834"/>
    </source>
</evidence>
<dbReference type="SMR" id="Q874F0"/>
<dbReference type="InterPro" id="IPR050434">
    <property type="entry name" value="Glycosyl_hydrlase_28"/>
</dbReference>
<dbReference type="FunFam" id="2.160.20.10:FF:000002">
    <property type="entry name" value="Endopolygalacturonase D"/>
    <property type="match status" value="1"/>
</dbReference>
<reference evidence="13" key="1">
    <citation type="journal article" date="2003" name="J. Gen. Plant Pathol.">
        <title>Polygalacturonase S31PG1 from Geotrichum candidum citrus race S31 expressed in Schizosaccharomyces pombe versus S31PG2 regarding soft rot on lemon fruit.</title>
        <authorList>
            <person name="Nakamura M."/>
            <person name="Iwai H."/>
            <person name="Arai K."/>
        </authorList>
    </citation>
    <scope>NUCLEOTIDE SEQUENCE</scope>
</reference>
<evidence type="ECO:0000256" key="8">
    <source>
        <dbReference type="ARBA" id="ARBA00023316"/>
    </source>
</evidence>
<evidence type="ECO:0000256" key="2">
    <source>
        <dbReference type="ARBA" id="ARBA00012736"/>
    </source>
</evidence>
<evidence type="ECO:0000256" key="6">
    <source>
        <dbReference type="ARBA" id="ARBA00023157"/>
    </source>
</evidence>
<keyword evidence="7 11" id="KW-0326">Glycosidase</keyword>
<evidence type="ECO:0000256" key="9">
    <source>
        <dbReference type="ARBA" id="ARBA00034074"/>
    </source>
</evidence>
<dbReference type="SMART" id="SM00710">
    <property type="entry name" value="PbH1"/>
    <property type="match status" value="5"/>
</dbReference>
<dbReference type="SUPFAM" id="SSF51126">
    <property type="entry name" value="Pectin lyase-like"/>
    <property type="match status" value="1"/>
</dbReference>
<evidence type="ECO:0000256" key="10">
    <source>
        <dbReference type="PROSITE-ProRule" id="PRU10052"/>
    </source>
</evidence>
<dbReference type="InterPro" id="IPR011050">
    <property type="entry name" value="Pectin_lyase_fold/virulence"/>
</dbReference>
<keyword evidence="6" id="KW-1015">Disulfide bond</keyword>
<comment type="catalytic activity">
    <reaction evidence="9">
        <text>(1,4-alpha-D-galacturonosyl)n+m + H2O = (1,4-alpha-D-galacturonosyl)n + (1,4-alpha-D-galacturonosyl)m.</text>
        <dbReference type="EC" id="3.2.1.15"/>
    </reaction>
</comment>
<proteinExistence type="inferred from homology"/>
<evidence type="ECO:0000256" key="5">
    <source>
        <dbReference type="ARBA" id="ARBA00022801"/>
    </source>
</evidence>
<dbReference type="EMBL" id="AB099409">
    <property type="protein sequence ID" value="BAC67213.1"/>
    <property type="molecule type" value="Genomic_DNA"/>
</dbReference>
<dbReference type="PROSITE" id="PS00502">
    <property type="entry name" value="POLYGALACTURONASE"/>
    <property type="match status" value="1"/>
</dbReference>
<gene>
    <name evidence="13" type="primary">S31pg2</name>
</gene>
<evidence type="ECO:0000256" key="4">
    <source>
        <dbReference type="ARBA" id="ARBA00022737"/>
    </source>
</evidence>
<dbReference type="InterPro" id="IPR006626">
    <property type="entry name" value="PbH1"/>
</dbReference>
<keyword evidence="3 12" id="KW-0732">Signal</keyword>
<sequence length="368" mass="38067">MLFSNSAILAMATMVMAAPTEGDLHARGGACVFKDAQSAIAGKASCSSITLENIAVPAGQTLDLTGLAKGTVVTFAGTTTFGYKEWEGPLISVSGDSITVNQASGGKIDCGGSRWWDGKGSNPGGKTKPKFFAAHKLQNSNIQGLQVYNTPVQAFSILSDHLTLSNILVDNRAGDVANGGHNTDAFDIGSSTYITIDHATVYNQDDCLAINSGDHIIFQNGFCSGGHGLSIGSVGGRSDNSVTNVQIINNQVVNSDNGVRIKSVSGTTGTISGVKFQDITLSNIAKYGIDVQQDYRNGGPTGIPTNGVQITGIEFINIHGSVKSSGTNAYILCGSGSCSNWTWSQINVKGGKDSGDCKNVPAGATCNI</sequence>
<accession>Q874F0</accession>
<evidence type="ECO:0000256" key="3">
    <source>
        <dbReference type="ARBA" id="ARBA00022729"/>
    </source>
</evidence>
<dbReference type="Pfam" id="PF00295">
    <property type="entry name" value="Glyco_hydro_28"/>
    <property type="match status" value="1"/>
</dbReference>
<keyword evidence="4" id="KW-0677">Repeat</keyword>
<dbReference type="Gene3D" id="2.160.20.10">
    <property type="entry name" value="Single-stranded right-handed beta-helix, Pectin lyase-like"/>
    <property type="match status" value="1"/>
</dbReference>
<dbReference type="PANTHER" id="PTHR31884:SF13">
    <property type="entry name" value="ENDOPOLYGALACTURONASE B"/>
    <property type="match status" value="1"/>
</dbReference>
<evidence type="ECO:0000313" key="13">
    <source>
        <dbReference type="EMBL" id="BAC67213.1"/>
    </source>
</evidence>
<dbReference type="EC" id="3.2.1.15" evidence="2"/>
<keyword evidence="5 11" id="KW-0378">Hydrolase</keyword>
<dbReference type="GO" id="GO:0071555">
    <property type="term" value="P:cell wall organization"/>
    <property type="evidence" value="ECO:0007669"/>
    <property type="project" value="UniProtKB-KW"/>
</dbReference>
<dbReference type="PANTHER" id="PTHR31884">
    <property type="entry name" value="POLYGALACTURONASE"/>
    <property type="match status" value="1"/>
</dbReference>
<comment type="similarity">
    <text evidence="1 11">Belongs to the glycosyl hydrolase 28 family.</text>
</comment>
<evidence type="ECO:0000256" key="11">
    <source>
        <dbReference type="RuleBase" id="RU361169"/>
    </source>
</evidence>
<dbReference type="AlphaFoldDB" id="Q874F0"/>
<dbReference type="GO" id="GO:0045490">
    <property type="term" value="P:pectin catabolic process"/>
    <property type="evidence" value="ECO:0007669"/>
    <property type="project" value="UniProtKB-ARBA"/>
</dbReference>
<dbReference type="InterPro" id="IPR000743">
    <property type="entry name" value="Glyco_hydro_28"/>
</dbReference>
<evidence type="ECO:0000256" key="7">
    <source>
        <dbReference type="ARBA" id="ARBA00023295"/>
    </source>
</evidence>
<protein>
    <recommendedName>
        <fullName evidence="2">endo-polygalacturonase</fullName>
        <ecNumber evidence="2">3.2.1.15</ecNumber>
    </recommendedName>
</protein>